<dbReference type="PROSITE" id="PS50181">
    <property type="entry name" value="FBOX"/>
    <property type="match status" value="1"/>
</dbReference>
<reference evidence="2 3" key="1">
    <citation type="submission" date="2019-03" db="EMBL/GenBank/DDBJ databases">
        <title>Sequencing 23 genomes of Wallemia ichthyophaga.</title>
        <authorList>
            <person name="Gostincar C."/>
        </authorList>
    </citation>
    <scope>NUCLEOTIDE SEQUENCE [LARGE SCALE GENOMIC DNA]</scope>
    <source>
        <strain evidence="2 3">EXF-5753</strain>
    </source>
</reference>
<accession>A0A4T0FVL7</accession>
<dbReference type="AlphaFoldDB" id="A0A4T0FVL7"/>
<keyword evidence="3" id="KW-1185">Reference proteome</keyword>
<dbReference type="InterPro" id="IPR036047">
    <property type="entry name" value="F-box-like_dom_sf"/>
</dbReference>
<dbReference type="InterPro" id="IPR001810">
    <property type="entry name" value="F-box_dom"/>
</dbReference>
<comment type="caution">
    <text evidence="2">The sequence shown here is derived from an EMBL/GenBank/DDBJ whole genome shotgun (WGS) entry which is preliminary data.</text>
</comment>
<proteinExistence type="predicted"/>
<name>A0A4T0FVL7_9BASI</name>
<dbReference type="Pfam" id="PF00646">
    <property type="entry name" value="F-box"/>
    <property type="match status" value="1"/>
</dbReference>
<dbReference type="SUPFAM" id="SSF81383">
    <property type="entry name" value="F-box domain"/>
    <property type="match status" value="1"/>
</dbReference>
<dbReference type="EMBL" id="SPNW01000004">
    <property type="protein sequence ID" value="TIA92902.1"/>
    <property type="molecule type" value="Genomic_DNA"/>
</dbReference>
<dbReference type="CDD" id="cd09917">
    <property type="entry name" value="F-box_SF"/>
    <property type="match status" value="1"/>
</dbReference>
<protein>
    <recommendedName>
        <fullName evidence="1">F-box domain-containing protein</fullName>
    </recommendedName>
</protein>
<gene>
    <name evidence="2" type="ORF">E3P99_00391</name>
</gene>
<dbReference type="Proteomes" id="UP000310189">
    <property type="component" value="Unassembled WGS sequence"/>
</dbReference>
<feature type="domain" description="F-box" evidence="1">
    <location>
        <begin position="14"/>
        <end position="61"/>
    </location>
</feature>
<evidence type="ECO:0000259" key="1">
    <source>
        <dbReference type="PROSITE" id="PS50181"/>
    </source>
</evidence>
<organism evidence="2 3">
    <name type="scientific">Wallemia hederae</name>
    <dbReference type="NCBI Taxonomy" id="1540922"/>
    <lineage>
        <taxon>Eukaryota</taxon>
        <taxon>Fungi</taxon>
        <taxon>Dikarya</taxon>
        <taxon>Basidiomycota</taxon>
        <taxon>Wallemiomycotina</taxon>
        <taxon>Wallemiomycetes</taxon>
        <taxon>Wallemiales</taxon>
        <taxon>Wallemiaceae</taxon>
        <taxon>Wallemia</taxon>
    </lineage>
</organism>
<evidence type="ECO:0000313" key="3">
    <source>
        <dbReference type="Proteomes" id="UP000310189"/>
    </source>
</evidence>
<evidence type="ECO:0000313" key="2">
    <source>
        <dbReference type="EMBL" id="TIA92902.1"/>
    </source>
</evidence>
<sequence>MDELNELMQIEQYTSSFDNMPNEVIIRILAQADLTTIKMVSLVNKSLRSLIADILFGFISIENTSGLQANQTYFKLTKRSVRNLHISYPKTIVQANIARRCIPFSQMTRLQTLHINARELLINMDAVAEMEADKEAKYVKYNLIDYIPYSSHVKELTLVVNSLNDFHYLKFSIPQLVSKFTKRLTLIIVKSDDSTVDRYVAMDFTQPHQFERVILCDIRSSVVFLRTAYEDADNSGTLREVSFVRGLQLLRETYYSEAFVVNESD</sequence>